<proteinExistence type="inferred from homology"/>
<dbReference type="HOGENOM" id="CLU_084247_3_1_6"/>
<evidence type="ECO:0000256" key="3">
    <source>
        <dbReference type="ARBA" id="ARBA00008508"/>
    </source>
</evidence>
<dbReference type="Proteomes" id="UP000006167">
    <property type="component" value="Chromosome"/>
</dbReference>
<evidence type="ECO:0000256" key="8">
    <source>
        <dbReference type="ARBA" id="ARBA00045377"/>
    </source>
</evidence>
<organism evidence="10 11">
    <name type="scientific">Escherichia coli O104:H4 (strain 2011C-3493)</name>
    <dbReference type="NCBI Taxonomy" id="1133852"/>
    <lineage>
        <taxon>Bacteria</taxon>
        <taxon>Pseudomonadati</taxon>
        <taxon>Pseudomonadota</taxon>
        <taxon>Gammaproteobacteria</taxon>
        <taxon>Enterobacterales</taxon>
        <taxon>Enterobacteriaceae</taxon>
        <taxon>Escherichia</taxon>
    </lineage>
</organism>
<comment type="function">
    <text evidence="8">Catalyzes the hydrolysis of the N-glycosidic bond in the first two intermediates of riboflavin biosynthesis, which are highly reactive metabolites, yielding relatively innocuous products. Thus, can divert a surplus of harmful intermediates into relatively harmless products and pre-empt the damage these intermediates would otherwise do. Helps maintain flavin levels. May act on other substrates in vivo. Has no activity against GTP, nucleoside monophosphates or ADP-ribose. Is Required for swarming motility.</text>
</comment>
<name>A0A0E0Y208_ECO1C</name>
<dbReference type="KEGG" id="esl:O3K_17360"/>
<reference evidence="10 11" key="1">
    <citation type="journal article" date="2012" name="PLoS ONE">
        <title>Genomic comparison of Escherichia coli O104:H4 isolates from 2009 and 2011 reveals plasmid, and prophage heterogeneity, including Shiga toxin encoding phage stx2.</title>
        <authorList>
            <consortium name="Threat Characterization Consortium"/>
            <person name="Ahmed S.A."/>
            <person name="Awosika J."/>
            <person name="Baldwin C."/>
            <person name="Bishop-Lilly K.A."/>
            <person name="Biswas B."/>
            <person name="Broomall S."/>
            <person name="Chain P.S."/>
            <person name="Chertkov O."/>
            <person name="Chokoshvili O."/>
            <person name="Coyne S."/>
            <person name="Davenport K."/>
            <person name="Detter J.C."/>
            <person name="Dorman W."/>
            <person name="Erkkila T.H."/>
            <person name="Folster J.P."/>
            <person name="Frey K.G."/>
            <person name="George M."/>
            <person name="Gleasner C."/>
            <person name="Henry M."/>
            <person name="Hill K.K."/>
            <person name="Hubbard K."/>
            <person name="Insalaco J."/>
            <person name="Johnson S."/>
            <person name="Kitzmiller A."/>
            <person name="Krepps M."/>
            <person name="Lo C.C."/>
            <person name="Luu T."/>
            <person name="McNew L.A."/>
            <person name="Minogue T."/>
            <person name="Munk C.A."/>
            <person name="Osborne B."/>
            <person name="Patel M."/>
            <person name="Reitenga K.G."/>
            <person name="Rosenzweig C.N."/>
            <person name="Shea A."/>
            <person name="Shen X."/>
            <person name="Strockbine N."/>
            <person name="Tarr C."/>
            <person name="Teshima H."/>
            <person name="van Gieson E."/>
            <person name="Verratti K."/>
            <person name="Wolcott M."/>
            <person name="Xie G."/>
            <person name="Sozhamannan S."/>
            <person name="Gibbons H.S."/>
        </authorList>
    </citation>
    <scope>NUCLEOTIDE SEQUENCE [LARGE SCALE GENOMIC DNA]</scope>
    <source>
        <strain evidence="10 11">2011C-3493</strain>
    </source>
</reference>
<evidence type="ECO:0000256" key="2">
    <source>
        <dbReference type="ARBA" id="ARBA00000751"/>
    </source>
</evidence>
<dbReference type="Pfam" id="PF08719">
    <property type="entry name" value="NADAR"/>
    <property type="match status" value="1"/>
</dbReference>
<dbReference type="CDD" id="cd15457">
    <property type="entry name" value="NADAR"/>
    <property type="match status" value="1"/>
</dbReference>
<dbReference type="FunFam" id="1.10.357.40:FF:000001">
    <property type="entry name" value="Swarming motility protein ybiA"/>
    <property type="match status" value="1"/>
</dbReference>
<accession>A0A0E0Y208</accession>
<evidence type="ECO:0000259" key="9">
    <source>
        <dbReference type="Pfam" id="PF08719"/>
    </source>
</evidence>
<evidence type="ECO:0000313" key="10">
    <source>
        <dbReference type="EMBL" id="AFS75345.1"/>
    </source>
</evidence>
<dbReference type="EMBL" id="CP003289">
    <property type="protein sequence ID" value="AFS75345.1"/>
    <property type="molecule type" value="Genomic_DNA"/>
</dbReference>
<dbReference type="AlphaFoldDB" id="A0A0E0Y208"/>
<dbReference type="Gene3D" id="1.10.357.40">
    <property type="entry name" value="YbiA-like"/>
    <property type="match status" value="1"/>
</dbReference>
<dbReference type="InterPro" id="IPR037238">
    <property type="entry name" value="YbiA-like_sf"/>
</dbReference>
<dbReference type="SUPFAM" id="SSF143990">
    <property type="entry name" value="YbiA-like"/>
    <property type="match status" value="1"/>
</dbReference>
<protein>
    <recommendedName>
        <fullName evidence="4">N-glycosidase YbiA</fullName>
    </recommendedName>
    <alternativeName>
        <fullName evidence="7">Riboflavin biosynthesis intermediates N-glycosidase</fullName>
    </alternativeName>
</protein>
<sequence>MPVRAQRIQHVMQDTIINFYSTSDDYGDFSNFAAWPIKVDGKTWPTSEHYFQAQKFLDEKYREEIRRVSSPMVAARMGRDRSKPLRKNWESVKEQVMRKALRAKFEQHPELRALLLATAPAKLVEHTENDAYWGDGGNGKGKNRLGYLLMELREQLAIEK</sequence>
<evidence type="ECO:0000256" key="4">
    <source>
        <dbReference type="ARBA" id="ARBA00014614"/>
    </source>
</evidence>
<keyword evidence="6" id="KW-0326">Glycosidase</keyword>
<evidence type="ECO:0000256" key="6">
    <source>
        <dbReference type="ARBA" id="ARBA00023295"/>
    </source>
</evidence>
<comment type="catalytic activity">
    <reaction evidence="1">
        <text>5-amino-6-(5-phospho-D-ribosylamino)uracil + H2O = 5,6-diaminouracil + D-ribose 5-phosphate</text>
        <dbReference type="Rhea" id="RHEA:55020"/>
        <dbReference type="ChEBI" id="CHEBI:15377"/>
        <dbReference type="ChEBI" id="CHEBI:46252"/>
        <dbReference type="ChEBI" id="CHEBI:58453"/>
        <dbReference type="ChEBI" id="CHEBI:78346"/>
    </reaction>
</comment>
<evidence type="ECO:0000313" key="11">
    <source>
        <dbReference type="Proteomes" id="UP000006167"/>
    </source>
</evidence>
<gene>
    <name evidence="10" type="ordered locus">O3K_17360</name>
</gene>
<evidence type="ECO:0000256" key="7">
    <source>
        <dbReference type="ARBA" id="ARBA00032343"/>
    </source>
</evidence>
<evidence type="ECO:0000256" key="1">
    <source>
        <dbReference type="ARBA" id="ARBA00000022"/>
    </source>
</evidence>
<keyword evidence="5" id="KW-0378">Hydrolase</keyword>
<comment type="similarity">
    <text evidence="3">Belongs to the YbiA family.</text>
</comment>
<dbReference type="GO" id="GO:1901135">
    <property type="term" value="P:carbohydrate derivative metabolic process"/>
    <property type="evidence" value="ECO:0007669"/>
    <property type="project" value="UniProtKB-ARBA"/>
</dbReference>
<feature type="domain" description="NADAR" evidence="9">
    <location>
        <begin position="19"/>
        <end position="156"/>
    </location>
</feature>
<dbReference type="NCBIfam" id="TIGR02464">
    <property type="entry name" value="ribofla_fusion"/>
    <property type="match status" value="1"/>
</dbReference>
<comment type="catalytic activity">
    <reaction evidence="2">
        <text>2,5-diamino-6-hydroxy-4-(5-phosphoribosylamino)-pyrimidine + H2O = 2,5,6-triamino-4-hydroxypyrimidine + D-ribose 5-phosphate</text>
        <dbReference type="Rhea" id="RHEA:23436"/>
        <dbReference type="ChEBI" id="CHEBI:15377"/>
        <dbReference type="ChEBI" id="CHEBI:58614"/>
        <dbReference type="ChEBI" id="CHEBI:78346"/>
        <dbReference type="ChEBI" id="CHEBI:137796"/>
    </reaction>
</comment>
<dbReference type="PATRIC" id="fig|1133852.3.peg.3618"/>
<dbReference type="GeneID" id="75204913"/>
<evidence type="ECO:0000256" key="5">
    <source>
        <dbReference type="ARBA" id="ARBA00022801"/>
    </source>
</evidence>
<dbReference type="GO" id="GO:0016799">
    <property type="term" value="F:hydrolase activity, hydrolyzing N-glycosyl compounds"/>
    <property type="evidence" value="ECO:0007669"/>
    <property type="project" value="UniProtKB-ARBA"/>
</dbReference>
<dbReference type="InterPro" id="IPR012816">
    <property type="entry name" value="NADAR"/>
</dbReference>
<dbReference type="RefSeq" id="WP_001145128.1">
    <property type="nucleotide sequence ID" value="NC_018658.1"/>
</dbReference>